<gene>
    <name evidence="2" type="ORF">BJG266_LOCUS37521</name>
    <name evidence="3" type="ORF">QVE165_LOCUS54419</name>
</gene>
<dbReference type="InterPro" id="IPR033616">
    <property type="entry name" value="BLTP1"/>
</dbReference>
<dbReference type="Proteomes" id="UP000663877">
    <property type="component" value="Unassembled WGS sequence"/>
</dbReference>
<comment type="caution">
    <text evidence="3">The sequence shown here is derived from an EMBL/GenBank/DDBJ whole genome shotgun (WGS) entry which is preliminary data.</text>
</comment>
<organism evidence="3 4">
    <name type="scientific">Adineta steineri</name>
    <dbReference type="NCBI Taxonomy" id="433720"/>
    <lineage>
        <taxon>Eukaryota</taxon>
        <taxon>Metazoa</taxon>
        <taxon>Spiralia</taxon>
        <taxon>Gnathifera</taxon>
        <taxon>Rotifera</taxon>
        <taxon>Eurotatoria</taxon>
        <taxon>Bdelloidea</taxon>
        <taxon>Adinetida</taxon>
        <taxon>Adinetidae</taxon>
        <taxon>Adineta</taxon>
    </lineage>
</organism>
<dbReference type="InterPro" id="IPR056742">
    <property type="entry name" value="BLTP1_C"/>
</dbReference>
<dbReference type="GO" id="GO:0048488">
    <property type="term" value="P:synaptic vesicle endocytosis"/>
    <property type="evidence" value="ECO:0007669"/>
    <property type="project" value="TreeGrafter"/>
</dbReference>
<dbReference type="AlphaFoldDB" id="A0A816BTW3"/>
<accession>A0A816BTW3</accession>
<dbReference type="PANTHER" id="PTHR31640">
    <property type="entry name" value="TRANSMEMBRANE PROTEIN KIAA1109"/>
    <property type="match status" value="1"/>
</dbReference>
<keyword evidence="4" id="KW-1185">Reference proteome</keyword>
<dbReference type="OrthoDB" id="10051416at2759"/>
<dbReference type="EMBL" id="CAJNOI010001257">
    <property type="protein sequence ID" value="CAF1398553.1"/>
    <property type="molecule type" value="Genomic_DNA"/>
</dbReference>
<dbReference type="GO" id="GO:0098793">
    <property type="term" value="C:presynapse"/>
    <property type="evidence" value="ECO:0007669"/>
    <property type="project" value="GOC"/>
</dbReference>
<dbReference type="Proteomes" id="UP000663832">
    <property type="component" value="Unassembled WGS sequence"/>
</dbReference>
<dbReference type="EMBL" id="CAJNOM010001585">
    <property type="protein sequence ID" value="CAF1613399.1"/>
    <property type="molecule type" value="Genomic_DNA"/>
</dbReference>
<proteinExistence type="predicted"/>
<dbReference type="Pfam" id="PF25040">
    <property type="entry name" value="BLTP1_C"/>
    <property type="match status" value="1"/>
</dbReference>
<evidence type="ECO:0000313" key="4">
    <source>
        <dbReference type="Proteomes" id="UP000663832"/>
    </source>
</evidence>
<evidence type="ECO:0000313" key="3">
    <source>
        <dbReference type="EMBL" id="CAF1613399.1"/>
    </source>
</evidence>
<reference evidence="3" key="1">
    <citation type="submission" date="2021-02" db="EMBL/GenBank/DDBJ databases">
        <authorList>
            <person name="Nowell W R."/>
        </authorList>
    </citation>
    <scope>NUCLEOTIDE SEQUENCE</scope>
</reference>
<protein>
    <recommendedName>
        <fullName evidence="1">Bridge-like lipid transfer protein family member 1 C-terminal domain-containing protein</fullName>
    </recommendedName>
</protein>
<name>A0A816BTW3_9BILA</name>
<dbReference type="PANTHER" id="PTHR31640:SF1">
    <property type="entry name" value="BRIDGE-LIKE LIPID TRANSFER PROTEIN FAMILY MEMBER 1"/>
    <property type="match status" value="1"/>
</dbReference>
<feature type="domain" description="Bridge-like lipid transfer protein family member 1 C-terminal" evidence="1">
    <location>
        <begin position="27"/>
        <end position="139"/>
    </location>
</feature>
<evidence type="ECO:0000259" key="1">
    <source>
        <dbReference type="Pfam" id="PF25040"/>
    </source>
</evidence>
<sequence>MKGFEVMGQMPSNTIVKYENRQLLHLSSFQGAAYFQTKLLLKNSLHSDDPDKEAYFIHLTKPSFCWQPGAIDKRVLFWLNYKSTYEHWNEQRGAFTTPTSDSTRLRSIVNVPISSTPNRELNFMFQLHIFDLGIAIPLQQYDPPTKLTTTDSLT</sequence>
<evidence type="ECO:0000313" key="2">
    <source>
        <dbReference type="EMBL" id="CAF1398553.1"/>
    </source>
</evidence>